<dbReference type="PANTHER" id="PTHR43101">
    <property type="entry name" value="BETA-FRUCTOSIDASE"/>
    <property type="match status" value="1"/>
</dbReference>
<evidence type="ECO:0000256" key="4">
    <source>
        <dbReference type="ARBA" id="ARBA00019623"/>
    </source>
</evidence>
<dbReference type="GO" id="GO:0005985">
    <property type="term" value="P:sucrose metabolic process"/>
    <property type="evidence" value="ECO:0007669"/>
    <property type="project" value="UniProtKB-UniPathway"/>
</dbReference>
<accession>A0A2K2F738</accession>
<dbReference type="InterPro" id="IPR023296">
    <property type="entry name" value="Glyco_hydro_beta-prop_sf"/>
</dbReference>
<dbReference type="EC" id="3.2.1.26" evidence="3 8"/>
<feature type="domain" description="Glycosyl hydrolase family 32 N-terminal" evidence="10">
    <location>
        <begin position="28"/>
        <end position="336"/>
    </location>
</feature>
<evidence type="ECO:0000256" key="8">
    <source>
        <dbReference type="RuleBase" id="RU362110"/>
    </source>
</evidence>
<dbReference type="PANTHER" id="PTHR43101:SF1">
    <property type="entry name" value="BETA-FRUCTOSIDASE"/>
    <property type="match status" value="1"/>
</dbReference>
<dbReference type="AlphaFoldDB" id="A0A2K2F738"/>
<dbReference type="Pfam" id="PF08244">
    <property type="entry name" value="Glyco_hydro_32C"/>
    <property type="match status" value="1"/>
</dbReference>
<dbReference type="InterPro" id="IPR001362">
    <property type="entry name" value="Glyco_hydro_32"/>
</dbReference>
<evidence type="ECO:0000313" key="12">
    <source>
        <dbReference type="EMBL" id="PNT95049.1"/>
    </source>
</evidence>
<comment type="caution">
    <text evidence="12">The sequence shown here is derived from an EMBL/GenBank/DDBJ whole genome shotgun (WGS) entry which is preliminary data.</text>
</comment>
<evidence type="ECO:0000256" key="2">
    <source>
        <dbReference type="ARBA" id="ARBA00009902"/>
    </source>
</evidence>
<dbReference type="InterPro" id="IPR013320">
    <property type="entry name" value="ConA-like_dom_sf"/>
</dbReference>
<evidence type="ECO:0000256" key="1">
    <source>
        <dbReference type="ARBA" id="ARBA00004914"/>
    </source>
</evidence>
<dbReference type="InterPro" id="IPR013189">
    <property type="entry name" value="Glyco_hydro_32_C"/>
</dbReference>
<dbReference type="GO" id="GO:0005737">
    <property type="term" value="C:cytoplasm"/>
    <property type="evidence" value="ECO:0007669"/>
    <property type="project" value="UniProtKB-SubCell"/>
</dbReference>
<dbReference type="CDD" id="cd08996">
    <property type="entry name" value="GH32_FFase"/>
    <property type="match status" value="1"/>
</dbReference>
<evidence type="ECO:0000259" key="11">
    <source>
        <dbReference type="Pfam" id="PF08244"/>
    </source>
</evidence>
<dbReference type="GO" id="GO:0004564">
    <property type="term" value="F:beta-fructofuranosidase activity"/>
    <property type="evidence" value="ECO:0007669"/>
    <property type="project" value="UniProtKB-EC"/>
</dbReference>
<evidence type="ECO:0000313" key="13">
    <source>
        <dbReference type="Proteomes" id="UP000236151"/>
    </source>
</evidence>
<keyword evidence="5 8" id="KW-0378">Hydrolase</keyword>
<comment type="function">
    <text evidence="9">Enables the bacterium to metabolize sucrose as a sole carbon source.</text>
</comment>
<keyword evidence="9" id="KW-0119">Carbohydrate metabolism</keyword>
<keyword evidence="9" id="KW-0963">Cytoplasm</keyword>
<dbReference type="InterPro" id="IPR006232">
    <property type="entry name" value="Suc6P_hydrolase"/>
</dbReference>
<evidence type="ECO:0000259" key="10">
    <source>
        <dbReference type="Pfam" id="PF00251"/>
    </source>
</evidence>
<organism evidence="12 13">
    <name type="scientific">Clostridium thermosuccinogenes</name>
    <dbReference type="NCBI Taxonomy" id="84032"/>
    <lineage>
        <taxon>Bacteria</taxon>
        <taxon>Bacillati</taxon>
        <taxon>Bacillota</taxon>
        <taxon>Clostridia</taxon>
        <taxon>Eubacteriales</taxon>
        <taxon>Clostridiaceae</taxon>
        <taxon>Clostridium</taxon>
    </lineage>
</organism>
<dbReference type="Pfam" id="PF00251">
    <property type="entry name" value="Glyco_hydro_32N"/>
    <property type="match status" value="1"/>
</dbReference>
<dbReference type="KEGG" id="cthd:CDO33_13030"/>
<dbReference type="EMBL" id="NIOJ01000078">
    <property type="protein sequence ID" value="PNT95049.1"/>
    <property type="molecule type" value="Genomic_DNA"/>
</dbReference>
<evidence type="ECO:0000256" key="7">
    <source>
        <dbReference type="ARBA" id="ARBA00033367"/>
    </source>
</evidence>
<dbReference type="Gene3D" id="2.60.120.560">
    <property type="entry name" value="Exo-inulinase, domain 1"/>
    <property type="match status" value="1"/>
</dbReference>
<protein>
    <recommendedName>
        <fullName evidence="4 8">Sucrose-6-phosphate hydrolase</fullName>
        <ecNumber evidence="3 8">3.2.1.26</ecNumber>
    </recommendedName>
    <alternativeName>
        <fullName evidence="7 9">Invertase</fullName>
    </alternativeName>
</protein>
<dbReference type="InterPro" id="IPR051214">
    <property type="entry name" value="GH32_Enzymes"/>
</dbReference>
<gene>
    <name evidence="12" type="ORF">CDQ84_17805</name>
</gene>
<dbReference type="Gene3D" id="2.115.10.20">
    <property type="entry name" value="Glycosyl hydrolase domain, family 43"/>
    <property type="match status" value="1"/>
</dbReference>
<dbReference type="UniPathway" id="UPA00238"/>
<dbReference type="InterPro" id="IPR013148">
    <property type="entry name" value="Glyco_hydro_32_N"/>
</dbReference>
<feature type="domain" description="Glycosyl hydrolase family 32 C-terminal" evidence="11">
    <location>
        <begin position="339"/>
        <end position="480"/>
    </location>
</feature>
<keyword evidence="13" id="KW-1185">Reference proteome</keyword>
<dbReference type="PROSITE" id="PS00609">
    <property type="entry name" value="GLYCOSYL_HYDROL_F32"/>
    <property type="match status" value="1"/>
</dbReference>
<dbReference type="Proteomes" id="UP000236151">
    <property type="component" value="Unassembled WGS sequence"/>
</dbReference>
<reference evidence="12 13" key="1">
    <citation type="submission" date="2017-06" db="EMBL/GenBank/DDBJ databases">
        <title>Investigating the central metabolism of Clostridium thermosuccinogenes.</title>
        <authorList>
            <person name="Koendjbiharie J.G."/>
            <person name="van Kranenburg R."/>
        </authorList>
    </citation>
    <scope>NUCLEOTIDE SEQUENCE [LARGE SCALE GENOMIC DNA]</scope>
    <source>
        <strain evidence="12 13">DSM 5806</strain>
    </source>
</reference>
<comment type="similarity">
    <text evidence="2 8">Belongs to the glycosyl hydrolase 32 family.</text>
</comment>
<dbReference type="OrthoDB" id="9759709at2"/>
<comment type="pathway">
    <text evidence="1 9">Glycan biosynthesis; sucrose metabolism.</text>
</comment>
<dbReference type="SUPFAM" id="SSF75005">
    <property type="entry name" value="Arabinanase/levansucrase/invertase"/>
    <property type="match status" value="1"/>
</dbReference>
<name>A0A2K2F738_9CLOT</name>
<dbReference type="NCBIfam" id="TIGR01322">
    <property type="entry name" value="scrB_fam"/>
    <property type="match status" value="1"/>
</dbReference>
<evidence type="ECO:0000256" key="9">
    <source>
        <dbReference type="RuleBase" id="RU365015"/>
    </source>
</evidence>
<evidence type="ECO:0000256" key="5">
    <source>
        <dbReference type="ARBA" id="ARBA00022801"/>
    </source>
</evidence>
<dbReference type="InterPro" id="IPR018053">
    <property type="entry name" value="Glyco_hydro_32_AS"/>
</dbReference>
<keyword evidence="6 8" id="KW-0326">Glycosidase</keyword>
<comment type="subcellular location">
    <subcellularLocation>
        <location evidence="9">Cytoplasm</location>
    </subcellularLocation>
</comment>
<proteinExistence type="inferred from homology"/>
<evidence type="ECO:0000256" key="3">
    <source>
        <dbReference type="ARBA" id="ARBA00012758"/>
    </source>
</evidence>
<dbReference type="SUPFAM" id="SSF49899">
    <property type="entry name" value="Concanavalin A-like lectins/glucanases"/>
    <property type="match status" value="1"/>
</dbReference>
<evidence type="ECO:0000256" key="6">
    <source>
        <dbReference type="ARBA" id="ARBA00023295"/>
    </source>
</evidence>
<sequence>MSQKLLLAQAYEEEAARRIPDTSRPKFHLSPYVGWMNDPNGFSYYKGEYHLFYQYNPYDTVWGSMHWGHAVSKDLIHWHYMPVALVPDKSYDSFGCFSGSAVELPNGEHLLMYTGVHKDSNTGEEFQTQCIAIGDGLNYRKYSQNPVIDGNHLPKGMSRSNFRDPKIWREKDGSYRCVVGGCDQRNLGVILLFSSKDAFNWKYESVLVRNDGRFGLMWECPDFFLLDGKYILLTSPQDMLPEGLEFHNGNGTLCLIGELDKEQKHFTNEYYQAVDYGIDFYAPQTLLAPDGRRIMIGWMQNWDTCKLVDAKNLSWFGQMSLPRELSVKNGRLYQQPIRELELYRSNKVEYKHVLLQGELSLNGIEGRTVEMEISIRAVDKDKLYQKFEVNFAQNELYRTVLSFCPYESILKIDRSFSGSRRACIHQRQCMVSDKKGELKLRVILDRFSAEVFINDGEQVMTVTIMTDTAAKKISFSSIGEVIMDVTKYDL</sequence>
<comment type="catalytic activity">
    <reaction evidence="8">
        <text>Hydrolysis of terminal non-reducing beta-D-fructofuranoside residues in beta-D-fructofuranosides.</text>
        <dbReference type="EC" id="3.2.1.26"/>
    </reaction>
</comment>
<dbReference type="SMART" id="SM00640">
    <property type="entry name" value="Glyco_32"/>
    <property type="match status" value="1"/>
</dbReference>